<protein>
    <submittedName>
        <fullName evidence="1">Response regulator receiver protein</fullName>
    </submittedName>
</protein>
<accession>C4IC99</accession>
<name>C4IC99_CLOBU</name>
<dbReference type="AlphaFoldDB" id="C4IC99"/>
<keyword evidence="2" id="KW-1185">Reference proteome</keyword>
<dbReference type="HOGENOM" id="CLU_2914249_0_0_9"/>
<evidence type="ECO:0000313" key="2">
    <source>
        <dbReference type="Proteomes" id="UP000003081"/>
    </source>
</evidence>
<organism evidence="1 2">
    <name type="scientific">Clostridium butyricum E4 str. BoNT E BL5262</name>
    <dbReference type="NCBI Taxonomy" id="632245"/>
    <lineage>
        <taxon>Bacteria</taxon>
        <taxon>Bacillati</taxon>
        <taxon>Bacillota</taxon>
        <taxon>Clostridia</taxon>
        <taxon>Eubacteriales</taxon>
        <taxon>Clostridiaceae</taxon>
        <taxon>Clostridium</taxon>
    </lineage>
</organism>
<proteinExistence type="predicted"/>
<gene>
    <name evidence="1" type="ORF">CLP_0774</name>
</gene>
<comment type="caution">
    <text evidence="1">The sequence shown here is derived from an EMBL/GenBank/DDBJ whole genome shotgun (WGS) entry which is preliminary data.</text>
</comment>
<evidence type="ECO:0000313" key="1">
    <source>
        <dbReference type="EMBL" id="EEP55954.1"/>
    </source>
</evidence>
<dbReference type="Gene3D" id="1.10.10.60">
    <property type="entry name" value="Homeodomain-like"/>
    <property type="match status" value="1"/>
</dbReference>
<reference evidence="1 2" key="1">
    <citation type="submission" date="2009-08" db="EMBL/GenBank/DDBJ databases">
        <authorList>
            <person name="Shrivastava S."/>
            <person name="Brinkac L.B."/>
            <person name="Brown J.L."/>
            <person name="Bruce D.B."/>
            <person name="Detter C."/>
            <person name="Green L.D."/>
            <person name="Munk C.A."/>
            <person name="Rogers Y.C."/>
            <person name="Tapia R."/>
            <person name="Sims D.R."/>
            <person name="Smith L.A."/>
            <person name="Smith T.J."/>
            <person name="Sutton G."/>
            <person name="Brettin T."/>
        </authorList>
    </citation>
    <scope>NUCLEOTIDE SEQUENCE [LARGE SCALE GENOMIC DNA]</scope>
    <source>
        <strain evidence="2">E4 str. BoNT E BL5262</strain>
    </source>
</reference>
<sequence length="61" mass="7257">MDNFTAAEQIRIKLIYKIQEIKNDGYSISEISRLLGKDRRTIKIYIQGEVHDLCKQFQKKK</sequence>
<dbReference type="Pfam" id="PF13384">
    <property type="entry name" value="HTH_23"/>
    <property type="match status" value="1"/>
</dbReference>
<dbReference type="Proteomes" id="UP000003081">
    <property type="component" value="Unassembled WGS sequence"/>
</dbReference>
<dbReference type="EMBL" id="ACOM01000001">
    <property type="protein sequence ID" value="EEP55954.1"/>
    <property type="molecule type" value="Genomic_DNA"/>
</dbReference>